<accession>A0A7R7T1P7</accession>
<sequence>MSTFPSNQARLMDPDAHCIKFISTYSYDVCFEKLETVMNEMALGRMSANLLRIHSCMNIATHLRYRMLVLSENVNAEDRQFMTEYEYSYKFYLQQQSPSGNASHTPVPRKKTRRGKRLNKIRGVSDSTSISSDMSPSSNVETTILNCSSHHGLDSDSIHSGSHTITSPTTDAYEAESKSSIVVLPSLEVSEELREQPEEPISSIDENFESQDKILSCDYLDCKSYCSSCSCAPLNSPSMFHINCVDLSTLLERFEPFSYRNESGDHIEVHSPQKHLGQKRSQPETTSVDEIISMYSSACRPADPSLSTWNFVDWRELLSWASCTLSRC</sequence>
<evidence type="ECO:0000313" key="2">
    <source>
        <dbReference type="EMBL" id="BCP45673.1"/>
    </source>
</evidence>
<dbReference type="EMBL" id="LC597893">
    <property type="protein sequence ID" value="BCP45673.1"/>
    <property type="molecule type" value="Genomic_RNA"/>
</dbReference>
<evidence type="ECO:0000256" key="1">
    <source>
        <dbReference type="SAM" id="MobiDB-lite"/>
    </source>
</evidence>
<organism evidence="2">
    <name type="scientific">Osugoroshi virus</name>
    <dbReference type="NCBI Taxonomy" id="2202814"/>
    <lineage>
        <taxon>Viruses</taxon>
        <taxon>Riboviria</taxon>
        <taxon>Orthornavirae</taxon>
        <taxon>Pisuviricota</taxon>
        <taxon>Duplopiviricetes</taxon>
        <taxon>Durnavirales</taxon>
        <taxon>Partitiviridae</taxon>
    </lineage>
</organism>
<reference evidence="2" key="1">
    <citation type="submission" date="2020-12" db="EMBL/GenBank/DDBJ databases">
        <title>Osugoroshi viruses, novel members of Partitiviridae, are late male-killing virus in Homona magnanima.</title>
        <authorList>
            <person name="Fujita R."/>
            <person name="Inoue M."/>
            <person name="Takamatu T."/>
            <person name="Arai H."/>
            <person name="Nishino M."/>
            <person name="Abe N."/>
            <person name="Nakai M."/>
            <person name="Urayama S."/>
            <person name="Chiba Y."/>
            <person name="Kunimi Y."/>
        </authorList>
    </citation>
    <scope>NUCLEOTIDE SEQUENCE</scope>
</reference>
<feature type="compositionally biased region" description="Low complexity" evidence="1">
    <location>
        <begin position="125"/>
        <end position="138"/>
    </location>
</feature>
<feature type="region of interest" description="Disordered" evidence="1">
    <location>
        <begin position="96"/>
        <end position="138"/>
    </location>
</feature>
<protein>
    <submittedName>
        <fullName evidence="2">Uncharacterized protein</fullName>
    </submittedName>
</protein>
<name>A0A7R7T1P7_9VIRU</name>
<proteinExistence type="predicted"/>
<feature type="compositionally biased region" description="Basic residues" evidence="1">
    <location>
        <begin position="107"/>
        <end position="120"/>
    </location>
</feature>